<dbReference type="EMBL" id="AMGV01000020">
    <property type="protein sequence ID" value="KEF51963.1"/>
    <property type="molecule type" value="Genomic_DNA"/>
</dbReference>
<dbReference type="HOGENOM" id="CLU_1635396_0_0_1"/>
<dbReference type="VEuPathDB" id="FungiDB:A1O9_11953"/>
<evidence type="ECO:0000313" key="3">
    <source>
        <dbReference type="EMBL" id="KEF51963.1"/>
    </source>
</evidence>
<comment type="similarity">
    <text evidence="1">Belongs to the ATP-dependent AMP-binding enzyme family.</text>
</comment>
<reference evidence="3 4" key="1">
    <citation type="submission" date="2013-03" db="EMBL/GenBank/DDBJ databases">
        <title>The Genome Sequence of Exophiala aquamarina CBS 119918.</title>
        <authorList>
            <consortium name="The Broad Institute Genomics Platform"/>
            <person name="Cuomo C."/>
            <person name="de Hoog S."/>
            <person name="Gorbushina A."/>
            <person name="Walker B."/>
            <person name="Young S.K."/>
            <person name="Zeng Q."/>
            <person name="Gargeya S."/>
            <person name="Fitzgerald M."/>
            <person name="Haas B."/>
            <person name="Abouelleil A."/>
            <person name="Allen A.W."/>
            <person name="Alvarado L."/>
            <person name="Arachchi H.M."/>
            <person name="Berlin A.M."/>
            <person name="Chapman S.B."/>
            <person name="Gainer-Dewar J."/>
            <person name="Goldberg J."/>
            <person name="Griggs A."/>
            <person name="Gujja S."/>
            <person name="Hansen M."/>
            <person name="Howarth C."/>
            <person name="Imamovic A."/>
            <person name="Ireland A."/>
            <person name="Larimer J."/>
            <person name="McCowan C."/>
            <person name="Murphy C."/>
            <person name="Pearson M."/>
            <person name="Poon T.W."/>
            <person name="Priest M."/>
            <person name="Roberts A."/>
            <person name="Saif S."/>
            <person name="Shea T."/>
            <person name="Sisk P."/>
            <person name="Sykes S."/>
            <person name="Wortman J."/>
            <person name="Nusbaum C."/>
            <person name="Birren B."/>
        </authorList>
    </citation>
    <scope>NUCLEOTIDE SEQUENCE [LARGE SCALE GENOMIC DNA]</scope>
    <source>
        <strain evidence="3 4">CBS 119918</strain>
    </source>
</reference>
<feature type="domain" description="AMP-binding enzyme C-terminal" evidence="2">
    <location>
        <begin position="45"/>
        <end position="125"/>
    </location>
</feature>
<dbReference type="GeneID" id="25286848"/>
<protein>
    <recommendedName>
        <fullName evidence="2">AMP-binding enzyme C-terminal domain-containing protein</fullName>
    </recommendedName>
</protein>
<dbReference type="AlphaFoldDB" id="A0A072NY39"/>
<sequence length="162" mass="17827">MPLDSWQDVPDGSVGKASMEVELKIAGLVDEGEGELSVQNFCLHIERQILGLPYVNEAMVVGVPDNEFGQRVAAVVTLRKDSSSTSTRPNLDGLRQDLRSGLAGYKLPTLLRVVEGELLKNATGKLVKKVLGPLYFPENDQQDVNARVWNPRRQKRAGLCKT</sequence>
<evidence type="ECO:0000259" key="2">
    <source>
        <dbReference type="Pfam" id="PF13193"/>
    </source>
</evidence>
<dbReference type="RefSeq" id="XP_013254553.1">
    <property type="nucleotide sequence ID" value="XM_013399099.1"/>
</dbReference>
<dbReference type="InterPro" id="IPR045851">
    <property type="entry name" value="AMP-bd_C_sf"/>
</dbReference>
<dbReference type="Proteomes" id="UP000027920">
    <property type="component" value="Unassembled WGS sequence"/>
</dbReference>
<dbReference type="PANTHER" id="PTHR43201:SF8">
    <property type="entry name" value="ACYL-COA SYNTHETASE FAMILY MEMBER 3"/>
    <property type="match status" value="1"/>
</dbReference>
<dbReference type="Pfam" id="PF13193">
    <property type="entry name" value="AMP-binding_C"/>
    <property type="match status" value="1"/>
</dbReference>
<name>A0A072NY39_9EURO</name>
<organism evidence="3 4">
    <name type="scientific">Exophiala aquamarina CBS 119918</name>
    <dbReference type="NCBI Taxonomy" id="1182545"/>
    <lineage>
        <taxon>Eukaryota</taxon>
        <taxon>Fungi</taxon>
        <taxon>Dikarya</taxon>
        <taxon>Ascomycota</taxon>
        <taxon>Pezizomycotina</taxon>
        <taxon>Eurotiomycetes</taxon>
        <taxon>Chaetothyriomycetidae</taxon>
        <taxon>Chaetothyriales</taxon>
        <taxon>Herpotrichiellaceae</taxon>
        <taxon>Exophiala</taxon>
    </lineage>
</organism>
<dbReference type="SUPFAM" id="SSF56801">
    <property type="entry name" value="Acetyl-CoA synthetase-like"/>
    <property type="match status" value="1"/>
</dbReference>
<evidence type="ECO:0000256" key="1">
    <source>
        <dbReference type="ARBA" id="ARBA00006432"/>
    </source>
</evidence>
<dbReference type="OrthoDB" id="6614653at2759"/>
<dbReference type="Gene3D" id="3.30.300.30">
    <property type="match status" value="1"/>
</dbReference>
<keyword evidence="4" id="KW-1185">Reference proteome</keyword>
<dbReference type="GO" id="GO:0006631">
    <property type="term" value="P:fatty acid metabolic process"/>
    <property type="evidence" value="ECO:0007669"/>
    <property type="project" value="TreeGrafter"/>
</dbReference>
<evidence type="ECO:0000313" key="4">
    <source>
        <dbReference type="Proteomes" id="UP000027920"/>
    </source>
</evidence>
<dbReference type="InterPro" id="IPR025110">
    <property type="entry name" value="AMP-bd_C"/>
</dbReference>
<gene>
    <name evidence="3" type="ORF">A1O9_11953</name>
</gene>
<dbReference type="PANTHER" id="PTHR43201">
    <property type="entry name" value="ACYL-COA SYNTHETASE"/>
    <property type="match status" value="1"/>
</dbReference>
<proteinExistence type="inferred from homology"/>
<dbReference type="STRING" id="1182545.A0A072NY39"/>
<accession>A0A072NY39</accession>
<comment type="caution">
    <text evidence="3">The sequence shown here is derived from an EMBL/GenBank/DDBJ whole genome shotgun (WGS) entry which is preliminary data.</text>
</comment>
<dbReference type="GO" id="GO:0031956">
    <property type="term" value="F:medium-chain fatty acid-CoA ligase activity"/>
    <property type="evidence" value="ECO:0007669"/>
    <property type="project" value="TreeGrafter"/>
</dbReference>